<keyword evidence="3" id="KW-1185">Reference proteome</keyword>
<proteinExistence type="predicted"/>
<dbReference type="EMBL" id="CP036280">
    <property type="protein sequence ID" value="QDU72475.1"/>
    <property type="molecule type" value="Genomic_DNA"/>
</dbReference>
<organism evidence="2 3">
    <name type="scientific">Mucisphaera calidilacus</name>
    <dbReference type="NCBI Taxonomy" id="2527982"/>
    <lineage>
        <taxon>Bacteria</taxon>
        <taxon>Pseudomonadati</taxon>
        <taxon>Planctomycetota</taxon>
        <taxon>Phycisphaerae</taxon>
        <taxon>Phycisphaerales</taxon>
        <taxon>Phycisphaeraceae</taxon>
        <taxon>Mucisphaera</taxon>
    </lineage>
</organism>
<keyword evidence="1" id="KW-0472">Membrane</keyword>
<protein>
    <recommendedName>
        <fullName evidence="4">AsmA-like C-terminal domain-containing protein</fullName>
    </recommendedName>
</protein>
<dbReference type="OrthoDB" id="223541at2"/>
<evidence type="ECO:0000256" key="1">
    <source>
        <dbReference type="SAM" id="Phobius"/>
    </source>
</evidence>
<keyword evidence="1" id="KW-1133">Transmembrane helix</keyword>
<keyword evidence="1" id="KW-0812">Transmembrane</keyword>
<dbReference type="InterPro" id="IPR008023">
    <property type="entry name" value="DUF748"/>
</dbReference>
<evidence type="ECO:0008006" key="4">
    <source>
        <dbReference type="Google" id="ProtNLM"/>
    </source>
</evidence>
<dbReference type="GO" id="GO:0005886">
    <property type="term" value="C:plasma membrane"/>
    <property type="evidence" value="ECO:0007669"/>
    <property type="project" value="TreeGrafter"/>
</dbReference>
<dbReference type="RefSeq" id="WP_145446638.1">
    <property type="nucleotide sequence ID" value="NZ_CP036280.1"/>
</dbReference>
<dbReference type="Pfam" id="PF05359">
    <property type="entry name" value="DUF748"/>
    <property type="match status" value="1"/>
</dbReference>
<dbReference type="PANTHER" id="PTHR30441">
    <property type="entry name" value="DUF748 DOMAIN-CONTAINING PROTEIN"/>
    <property type="match status" value="1"/>
</dbReference>
<evidence type="ECO:0000313" key="2">
    <source>
        <dbReference type="EMBL" id="QDU72475.1"/>
    </source>
</evidence>
<dbReference type="AlphaFoldDB" id="A0A518BZS8"/>
<gene>
    <name evidence="2" type="ORF">Pan265_23410</name>
</gene>
<name>A0A518BZS8_9BACT</name>
<dbReference type="PANTHER" id="PTHR30441:SF8">
    <property type="entry name" value="DUF748 DOMAIN-CONTAINING PROTEIN"/>
    <property type="match status" value="1"/>
</dbReference>
<feature type="transmembrane region" description="Helical" evidence="1">
    <location>
        <begin position="27"/>
        <end position="46"/>
    </location>
</feature>
<dbReference type="Proteomes" id="UP000320386">
    <property type="component" value="Chromosome"/>
</dbReference>
<dbReference type="InterPro" id="IPR052894">
    <property type="entry name" value="AsmA-related"/>
</dbReference>
<accession>A0A518BZS8</accession>
<dbReference type="KEGG" id="mcad:Pan265_23410"/>
<sequence>MPLPTLLLRNRLRSLGKLRRANRWRRVVALVLLVVLSTAVLIVITVTNPAILTPLITAIANAQVVSEVRIERASVDFRRLNLQIDGIRLLHRRPDQRLEPVLEADRILIRPDWSGLIWGEAPVRSILVIRPVLHIIEDREQNANNLESIAERRREEGRSSGGITSPIALTLPEVYLRAGEIRFAVRDENGQRVERSTIPLTGHVARRQDAYQFILKQSDVAGQENVEITGAYMPRDAAFRLQIRDFNFEHPISYAFPARIRAWWASMKPSGRVPSTTVVVRNDGLLQINASMFFDDIALTLPAIEDSSLRMTSVNGAIHIDQNRPSAEIEGSIEGIRYRVVGHVDDLTPDAAFSVTVSAPPFQLPDDPQIIDALPDVGRNIYDNLDPSGWLSLDLTLERPGPGEPLDYRGTVTAHDAGIRYFRFAYPMQNVTGEIRFSPEAVDLVNLKGVGPTGARASLEGRIAPVGPDPAVSLDVSIDQLPIDAYLFGALNEGSQNAIRLFFDADHYETLRNAGRIDSPPMLPEHVIPPGLGGTVDADFTLRRPYGPDQPALTATRVETRGLKGLLKHWPYPLVSEGGVFELATHWLRIEGIDVKGPTGATARVTGDLDREDSTGRLRGTVLVSAARAPIDAFLLKAIPGNAGGVLAELHPTGWITAETRIHLSMEEPVAFEVAAQIEQASVRPYTGTYLISDMTGGFEIDNQSVTVRQLTGKHGGTTFDTSGYLSWSDPESLVYQATIDAKRLILEPGLADLFPPGTSGHELARSTINERRPSGQLDLLLNLDRRPDEPSLRVEFEIEPQRLAFTANDYRFDVTDMTGSITYADKLVRIDEVTASTEGGRVAVDGRFTTDFTQLNLAIDAHDDHISGTTRALLPAALNAFIDGFELAGGYDFRGTVARTPAGGDVATTVEGRLDLKNASITPGIAIRNANAGVLIDVRDDNSAPWPAMNLDIAASSMIVADRETRRTTLRVSNEADRQRLRIEDILGDMAGGTLAGQASTDLGEDGWYRMGIELVDVDLSRFLITPDLVTPTEEDLAWMDEQLLEEQGVPQRIESQRRRENQGLMSASLYLEGQHERPESRLGRGDIDATKVGLLNQPLGLTILRAFNFTMPSTRSLDSASIRFLLEGDNIRFDGIEITAPDFAIIGAGTMQFETQQIDLALFSRSRQDLGIGVQGLFNNIRDQIACLRVQGSLEKPTTNLSFFPGITASLKSTVGIEEIPPYLEHLFSAEDR</sequence>
<dbReference type="GO" id="GO:0090313">
    <property type="term" value="P:regulation of protein targeting to membrane"/>
    <property type="evidence" value="ECO:0007669"/>
    <property type="project" value="TreeGrafter"/>
</dbReference>
<reference evidence="2 3" key="1">
    <citation type="submission" date="2019-02" db="EMBL/GenBank/DDBJ databases">
        <title>Deep-cultivation of Planctomycetes and their phenomic and genomic characterization uncovers novel biology.</title>
        <authorList>
            <person name="Wiegand S."/>
            <person name="Jogler M."/>
            <person name="Boedeker C."/>
            <person name="Pinto D."/>
            <person name="Vollmers J."/>
            <person name="Rivas-Marin E."/>
            <person name="Kohn T."/>
            <person name="Peeters S.H."/>
            <person name="Heuer A."/>
            <person name="Rast P."/>
            <person name="Oberbeckmann S."/>
            <person name="Bunk B."/>
            <person name="Jeske O."/>
            <person name="Meyerdierks A."/>
            <person name="Storesund J.E."/>
            <person name="Kallscheuer N."/>
            <person name="Luecker S."/>
            <person name="Lage O.M."/>
            <person name="Pohl T."/>
            <person name="Merkel B.J."/>
            <person name="Hornburger P."/>
            <person name="Mueller R.-W."/>
            <person name="Bruemmer F."/>
            <person name="Labrenz M."/>
            <person name="Spormann A.M."/>
            <person name="Op den Camp H."/>
            <person name="Overmann J."/>
            <person name="Amann R."/>
            <person name="Jetten M.S.M."/>
            <person name="Mascher T."/>
            <person name="Medema M.H."/>
            <person name="Devos D.P."/>
            <person name="Kaster A.-K."/>
            <person name="Ovreas L."/>
            <person name="Rohde M."/>
            <person name="Galperin M.Y."/>
            <person name="Jogler C."/>
        </authorList>
    </citation>
    <scope>NUCLEOTIDE SEQUENCE [LARGE SCALE GENOMIC DNA]</scope>
    <source>
        <strain evidence="2 3">Pan265</strain>
    </source>
</reference>
<evidence type="ECO:0000313" key="3">
    <source>
        <dbReference type="Proteomes" id="UP000320386"/>
    </source>
</evidence>